<keyword evidence="1" id="KW-1133">Transmembrane helix</keyword>
<feature type="transmembrane region" description="Helical" evidence="1">
    <location>
        <begin position="20"/>
        <end position="40"/>
    </location>
</feature>
<keyword evidence="1" id="KW-0472">Membrane</keyword>
<protein>
    <submittedName>
        <fullName evidence="2">Uncharacterized protein</fullName>
    </submittedName>
</protein>
<evidence type="ECO:0000313" key="2">
    <source>
        <dbReference type="EMBL" id="QDY51894.1"/>
    </source>
</evidence>
<sequence length="46" mass="5428">MLSNKKKILSNKKKISKDKIEGYVFLSFLIIFIMLIFYFLPSNVTL</sequence>
<organism evidence="2">
    <name type="scientific">Mimiviridae sp. ChoanoV1</name>
    <dbReference type="NCBI Taxonomy" id="2596887"/>
    <lineage>
        <taxon>Viruses</taxon>
        <taxon>Varidnaviria</taxon>
        <taxon>Bamfordvirae</taxon>
        <taxon>Nucleocytoviricota</taxon>
        <taxon>Megaviricetes</taxon>
        <taxon>Imitervirales</taxon>
        <taxon>Schizomimiviridae</taxon>
    </lineage>
</organism>
<proteinExistence type="predicted"/>
<gene>
    <name evidence="2" type="ORF">1_279</name>
</gene>
<keyword evidence="1" id="KW-0812">Transmembrane</keyword>
<name>A0A5B8IPP2_9VIRU</name>
<reference evidence="2" key="1">
    <citation type="submission" date="2018-11" db="EMBL/GenBank/DDBJ databases">
        <title>A distinct lineage of giant viruses engineers rhodopsin photosystems in predatory marine eukaryotes.</title>
        <authorList>
            <person name="Needham D.M."/>
            <person name="Yoshizawa S."/>
            <person name="Hosaka T."/>
            <person name="Poirier C."/>
            <person name="Choi C.-J."/>
            <person name="Hehenberger E."/>
            <person name="Irwin N.A.T."/>
            <person name="Wilken S."/>
            <person name="Yung C.-M."/>
            <person name="Bachy C."/>
            <person name="Kurihara R."/>
            <person name="Nakajima Y."/>
            <person name="Kojima K."/>
            <person name="Kimura-Someya T."/>
            <person name="Leonard G."/>
            <person name="Malmstrom R.R."/>
            <person name="Mende D."/>
            <person name="Olson D.K."/>
            <person name="Sudo Y."/>
            <person name="Sudek S."/>
            <person name="Richards T.A."/>
            <person name="DeLong E.F."/>
            <person name="Keeling P.J."/>
            <person name="Santoro A.E."/>
            <person name="Shirouzu M."/>
            <person name="Iwasaki W."/>
            <person name="Worden A.Z."/>
        </authorList>
    </citation>
    <scope>NUCLEOTIDE SEQUENCE</scope>
</reference>
<dbReference type="EMBL" id="MK250085">
    <property type="protein sequence ID" value="QDY51894.1"/>
    <property type="molecule type" value="Genomic_DNA"/>
</dbReference>
<evidence type="ECO:0000256" key="1">
    <source>
        <dbReference type="SAM" id="Phobius"/>
    </source>
</evidence>
<accession>A0A5B8IPP2</accession>